<dbReference type="InterPro" id="IPR002797">
    <property type="entry name" value="Polysacc_synth"/>
</dbReference>
<gene>
    <name evidence="6" type="ORF">BJI67_13250</name>
</gene>
<keyword evidence="2 5" id="KW-0812">Transmembrane</keyword>
<dbReference type="Pfam" id="PF01943">
    <property type="entry name" value="Polysacc_synt"/>
    <property type="match status" value="1"/>
</dbReference>
<evidence type="ECO:0000313" key="7">
    <source>
        <dbReference type="Proteomes" id="UP000095342"/>
    </source>
</evidence>
<evidence type="ECO:0000256" key="3">
    <source>
        <dbReference type="ARBA" id="ARBA00022989"/>
    </source>
</evidence>
<comment type="subcellular location">
    <subcellularLocation>
        <location evidence="1">Membrane</location>
        <topology evidence="1">Multi-pass membrane protein</topology>
    </subcellularLocation>
</comment>
<name>A0A1D8KAB9_9GAMM</name>
<dbReference type="PANTHER" id="PTHR43424:SF1">
    <property type="entry name" value="LOCUS PUTATIVE PROTEIN 1-RELATED"/>
    <property type="match status" value="1"/>
</dbReference>
<feature type="transmembrane region" description="Helical" evidence="5">
    <location>
        <begin position="100"/>
        <end position="124"/>
    </location>
</feature>
<feature type="transmembrane region" description="Helical" evidence="5">
    <location>
        <begin position="34"/>
        <end position="54"/>
    </location>
</feature>
<evidence type="ECO:0000313" key="6">
    <source>
        <dbReference type="EMBL" id="AOV17895.1"/>
    </source>
</evidence>
<dbReference type="GO" id="GO:0016020">
    <property type="term" value="C:membrane"/>
    <property type="evidence" value="ECO:0007669"/>
    <property type="project" value="UniProtKB-SubCell"/>
</dbReference>
<dbReference type="AlphaFoldDB" id="A0A1D8KAB9"/>
<keyword evidence="3 5" id="KW-1133">Transmembrane helix</keyword>
<feature type="transmembrane region" description="Helical" evidence="5">
    <location>
        <begin position="164"/>
        <end position="184"/>
    </location>
</feature>
<feature type="transmembrane region" description="Helical" evidence="5">
    <location>
        <begin position="242"/>
        <end position="263"/>
    </location>
</feature>
<keyword evidence="7" id="KW-1185">Reference proteome</keyword>
<evidence type="ECO:0000256" key="1">
    <source>
        <dbReference type="ARBA" id="ARBA00004141"/>
    </source>
</evidence>
<sequence>MSLAMWGRTLGQGVVFLIVARVLGVDGYGAYAAVLALATAMGTFAGLGASTLMLRNVARDPAAFAGAWGDTLVVLAVTGPILLALYGACAWAILPVGISWVAIFFIGVAELICMPFTLACVNAYQGHERIGRAARLVLLPILPRIVAVVCLLIIAPRLAAANRLGLWALLYFLASLVSAVYMSLMIREDLGRPRLPALRATLPVMRRGAAYAVGGSALKLYADVDKIMLARLADLAVTGAYSAGYRVVDLAVIPLHALLMAGMPRFFKMGAKGNVSMLKSGMTLLPLPLLYATASAALLFLFANWLPVLLGNQYQTAVDVLKWLCWLPLISLPRLLTQNLLIGKDRERVVAPVLVAGVAVNVLLNLWLIPLWNWKGAVVATYAAEVGMGVLLWRVMVTSEGRKSCST</sequence>
<evidence type="ECO:0000256" key="2">
    <source>
        <dbReference type="ARBA" id="ARBA00022692"/>
    </source>
</evidence>
<evidence type="ECO:0000256" key="5">
    <source>
        <dbReference type="SAM" id="Phobius"/>
    </source>
</evidence>
<dbReference type="KEGG" id="aaeo:BJI67_13250"/>
<dbReference type="Proteomes" id="UP000095342">
    <property type="component" value="Chromosome"/>
</dbReference>
<protein>
    <submittedName>
        <fullName evidence="6">Uncharacterized protein</fullName>
    </submittedName>
</protein>
<feature type="transmembrane region" description="Helical" evidence="5">
    <location>
        <begin position="66"/>
        <end position="94"/>
    </location>
</feature>
<feature type="transmembrane region" description="Helical" evidence="5">
    <location>
        <begin position="284"/>
        <end position="308"/>
    </location>
</feature>
<accession>A0A1D8KAB9</accession>
<reference evidence="6 7" key="1">
    <citation type="submission" date="2016-09" db="EMBL/GenBank/DDBJ databases">
        <title>Acidihalobacter prosperus V6 (DSM14174).</title>
        <authorList>
            <person name="Khaleque H.N."/>
            <person name="Ramsay J.P."/>
            <person name="Murphy R.J.T."/>
            <person name="Kaksonen A.H."/>
            <person name="Boxall N.J."/>
            <person name="Watkin E.L.J."/>
        </authorList>
    </citation>
    <scope>NUCLEOTIDE SEQUENCE [LARGE SCALE GENOMIC DNA]</scope>
    <source>
        <strain evidence="6 7">V6</strain>
    </source>
</reference>
<evidence type="ECO:0000256" key="4">
    <source>
        <dbReference type="ARBA" id="ARBA00023136"/>
    </source>
</evidence>
<dbReference type="EMBL" id="CP017448">
    <property type="protein sequence ID" value="AOV17895.1"/>
    <property type="molecule type" value="Genomic_DNA"/>
</dbReference>
<feature type="transmembrane region" description="Helical" evidence="5">
    <location>
        <begin position="349"/>
        <end position="368"/>
    </location>
</feature>
<proteinExistence type="predicted"/>
<feature type="transmembrane region" description="Helical" evidence="5">
    <location>
        <begin position="374"/>
        <end position="393"/>
    </location>
</feature>
<dbReference type="PANTHER" id="PTHR43424">
    <property type="entry name" value="LOCUS PUTATIVE PROTEIN 1-RELATED"/>
    <property type="match status" value="1"/>
</dbReference>
<feature type="transmembrane region" description="Helical" evidence="5">
    <location>
        <begin position="136"/>
        <end position="158"/>
    </location>
</feature>
<organism evidence="6 7">
    <name type="scientific">Acidihalobacter aeolianus</name>
    <dbReference type="NCBI Taxonomy" id="2792603"/>
    <lineage>
        <taxon>Bacteria</taxon>
        <taxon>Pseudomonadati</taxon>
        <taxon>Pseudomonadota</taxon>
        <taxon>Gammaproteobacteria</taxon>
        <taxon>Chromatiales</taxon>
        <taxon>Ectothiorhodospiraceae</taxon>
        <taxon>Acidihalobacter</taxon>
    </lineage>
</organism>
<dbReference type="InterPro" id="IPR052556">
    <property type="entry name" value="PolySynth_Transporter"/>
</dbReference>
<keyword evidence="4 5" id="KW-0472">Membrane</keyword>
<dbReference type="RefSeq" id="WP_070073425.1">
    <property type="nucleotide sequence ID" value="NZ_CP017448.1"/>
</dbReference>